<evidence type="ECO:0000256" key="5">
    <source>
        <dbReference type="ARBA" id="ARBA00022833"/>
    </source>
</evidence>
<feature type="region of interest" description="Disordered" evidence="10">
    <location>
        <begin position="92"/>
        <end position="133"/>
    </location>
</feature>
<keyword evidence="7" id="KW-0804">Transcription</keyword>
<dbReference type="GO" id="GO:0008270">
    <property type="term" value="F:zinc ion binding"/>
    <property type="evidence" value="ECO:0007669"/>
    <property type="project" value="UniProtKB-KW"/>
</dbReference>
<evidence type="ECO:0000313" key="13">
    <source>
        <dbReference type="EMBL" id="PIO14081.1"/>
    </source>
</evidence>
<dbReference type="GO" id="GO:0000981">
    <property type="term" value="F:DNA-binding transcription factor activity, RNA polymerase II-specific"/>
    <property type="evidence" value="ECO:0007669"/>
    <property type="project" value="TreeGrafter"/>
</dbReference>
<evidence type="ECO:0000256" key="7">
    <source>
        <dbReference type="ARBA" id="ARBA00023163"/>
    </source>
</evidence>
<keyword evidence="6" id="KW-0805">Transcription regulation</keyword>
<keyword evidence="3" id="KW-0677">Repeat</keyword>
<feature type="non-terminal residue" evidence="13">
    <location>
        <position position="1"/>
    </location>
</feature>
<feature type="compositionally biased region" description="Polar residues" evidence="10">
    <location>
        <begin position="242"/>
        <end position="258"/>
    </location>
</feature>
<dbReference type="EMBL" id="KZ059676">
    <property type="protein sequence ID" value="PIO13779.1"/>
    <property type="molecule type" value="Genomic_DNA"/>
</dbReference>
<evidence type="ECO:0000256" key="9">
    <source>
        <dbReference type="PROSITE-ProRule" id="PRU00042"/>
    </source>
</evidence>
<sequence>DNIVVKKTSGDGQNSVVVPLHSLLVPERNNEQKILEVTQKITDLLMGETENWSNFNVIIKEEIEDGEEEDSVMKEREYLEGHKDLYKDVMMEDQPPLTSPGGSSNRNPPERCPQPLYSRDSTQEDHTIPHHHQGIGVFAIKTEVKAEEETYMRGNQLSTKETEMMVTATKEETSLDASTGGNNGWKAQEGYLISSADYNKDIAQYSPGVSIVTQNIHHKPNYMVTSTDLFNSEDPNDESHTIIPNVQPSFQRPNTLSDPSNPEESSPNNFQQFQVFEQSFTTQPDLVVPESNNTVEKPFACSECEKSFMKKSHLVQHRRIHTGEKPYMCSEYKN</sequence>
<evidence type="ECO:0000256" key="8">
    <source>
        <dbReference type="ARBA" id="ARBA00023242"/>
    </source>
</evidence>
<dbReference type="EMBL" id="KZ059637">
    <property type="protein sequence ID" value="PIO14081.1"/>
    <property type="molecule type" value="Genomic_DNA"/>
</dbReference>
<keyword evidence="2" id="KW-0479">Metal-binding</keyword>
<dbReference type="InterPro" id="IPR036236">
    <property type="entry name" value="Znf_C2H2_sf"/>
</dbReference>
<keyword evidence="4 9" id="KW-0863">Zinc-finger</keyword>
<accession>A0A2G9QG21</accession>
<gene>
    <name evidence="13" type="ORF">AB205_0017980</name>
    <name evidence="12" type="ORF">AB205_0130900</name>
</gene>
<feature type="domain" description="C2H2-type" evidence="11">
    <location>
        <begin position="299"/>
        <end position="326"/>
    </location>
</feature>
<evidence type="ECO:0000256" key="10">
    <source>
        <dbReference type="SAM" id="MobiDB-lite"/>
    </source>
</evidence>
<organism evidence="13 14">
    <name type="scientific">Aquarana catesbeiana</name>
    <name type="common">American bullfrog</name>
    <name type="synonym">Rana catesbeiana</name>
    <dbReference type="NCBI Taxonomy" id="8400"/>
    <lineage>
        <taxon>Eukaryota</taxon>
        <taxon>Metazoa</taxon>
        <taxon>Chordata</taxon>
        <taxon>Craniata</taxon>
        <taxon>Vertebrata</taxon>
        <taxon>Euteleostomi</taxon>
        <taxon>Amphibia</taxon>
        <taxon>Batrachia</taxon>
        <taxon>Anura</taxon>
        <taxon>Neobatrachia</taxon>
        <taxon>Ranoidea</taxon>
        <taxon>Ranidae</taxon>
        <taxon>Aquarana</taxon>
    </lineage>
</organism>
<dbReference type="PANTHER" id="PTHR23235:SF142">
    <property type="entry name" value="ZINC FINGER PROTEIN 384"/>
    <property type="match status" value="1"/>
</dbReference>
<comment type="similarity">
    <text evidence="1">Belongs to the krueppel C2H2-type zinc-finger protein family.</text>
</comment>
<dbReference type="Proteomes" id="UP000228934">
    <property type="component" value="Unassembled WGS sequence"/>
</dbReference>
<protein>
    <recommendedName>
        <fullName evidence="11">C2H2-type domain-containing protein</fullName>
    </recommendedName>
</protein>
<keyword evidence="5" id="KW-0862">Zinc</keyword>
<reference evidence="14" key="1">
    <citation type="journal article" date="2017" name="Nat. Commun.">
        <title>The North American bullfrog draft genome provides insight into hormonal regulation of long noncoding RNA.</title>
        <authorList>
            <person name="Hammond S.A."/>
            <person name="Warren R.L."/>
            <person name="Vandervalk B.P."/>
            <person name="Kucuk E."/>
            <person name="Khan H."/>
            <person name="Gibb E.A."/>
            <person name="Pandoh P."/>
            <person name="Kirk H."/>
            <person name="Zhao Y."/>
            <person name="Jones M."/>
            <person name="Mungall A.J."/>
            <person name="Coope R."/>
            <person name="Pleasance S."/>
            <person name="Moore R.A."/>
            <person name="Holt R.A."/>
            <person name="Round J.M."/>
            <person name="Ohora S."/>
            <person name="Walle B.V."/>
            <person name="Veldhoen N."/>
            <person name="Helbing C.C."/>
            <person name="Birol I."/>
        </authorList>
    </citation>
    <scope>NUCLEOTIDE SEQUENCE [LARGE SCALE GENOMIC DNA]</scope>
</reference>
<evidence type="ECO:0000256" key="2">
    <source>
        <dbReference type="ARBA" id="ARBA00022723"/>
    </source>
</evidence>
<evidence type="ECO:0000259" key="11">
    <source>
        <dbReference type="PROSITE" id="PS50157"/>
    </source>
</evidence>
<dbReference type="AlphaFoldDB" id="A0A2G9QG21"/>
<keyword evidence="8" id="KW-0539">Nucleus</keyword>
<dbReference type="PROSITE" id="PS50157">
    <property type="entry name" value="ZINC_FINGER_C2H2_2"/>
    <property type="match status" value="1"/>
</dbReference>
<dbReference type="SUPFAM" id="SSF57667">
    <property type="entry name" value="beta-beta-alpha zinc fingers"/>
    <property type="match status" value="1"/>
</dbReference>
<dbReference type="PROSITE" id="PS00028">
    <property type="entry name" value="ZINC_FINGER_C2H2_1"/>
    <property type="match status" value="1"/>
</dbReference>
<feature type="compositionally biased region" description="Low complexity" evidence="10">
    <location>
        <begin position="259"/>
        <end position="268"/>
    </location>
</feature>
<dbReference type="Gene3D" id="3.30.160.60">
    <property type="entry name" value="Classic Zinc Finger"/>
    <property type="match status" value="1"/>
</dbReference>
<dbReference type="PANTHER" id="PTHR23235">
    <property type="entry name" value="KRUEPPEL-LIKE TRANSCRIPTION FACTOR"/>
    <property type="match status" value="1"/>
</dbReference>
<evidence type="ECO:0000313" key="12">
    <source>
        <dbReference type="EMBL" id="PIO13779.1"/>
    </source>
</evidence>
<dbReference type="OrthoDB" id="9915452at2759"/>
<dbReference type="GO" id="GO:0000978">
    <property type="term" value="F:RNA polymerase II cis-regulatory region sequence-specific DNA binding"/>
    <property type="evidence" value="ECO:0007669"/>
    <property type="project" value="TreeGrafter"/>
</dbReference>
<reference evidence="13" key="2">
    <citation type="submission" date="2017-08" db="EMBL/GenBank/DDBJ databases">
        <title>Assembly of the North American Bullfrog Genome.</title>
        <authorList>
            <person name="Warren R.L."/>
            <person name="Vandervalk B.P."/>
            <person name="Kucuk E."/>
            <person name="Birol I."/>
            <person name="Helbing C."/>
            <person name="Pandoh P."/>
            <person name="Behsaz B."/>
            <person name="Mohamadi H."/>
            <person name="Chu J."/>
            <person name="Jackman S."/>
            <person name="Hammond S.A."/>
            <person name="Veldhoen N."/>
            <person name="Kirk H."/>
            <person name="Zhao Y."/>
            <person name="Coope R."/>
            <person name="Pleasance S."/>
            <person name="Moore R."/>
            <person name="Holt R."/>
        </authorList>
    </citation>
    <scope>NUCLEOTIDE SEQUENCE</scope>
    <source>
        <strain evidence="13">Bruno</strain>
        <tissue evidence="13">Liver</tissue>
    </source>
</reference>
<dbReference type="SMART" id="SM00355">
    <property type="entry name" value="ZnF_C2H2"/>
    <property type="match status" value="1"/>
</dbReference>
<keyword evidence="14" id="KW-1185">Reference proteome</keyword>
<evidence type="ECO:0000256" key="4">
    <source>
        <dbReference type="ARBA" id="ARBA00022771"/>
    </source>
</evidence>
<evidence type="ECO:0000256" key="1">
    <source>
        <dbReference type="ARBA" id="ARBA00006991"/>
    </source>
</evidence>
<dbReference type="InterPro" id="IPR013087">
    <property type="entry name" value="Znf_C2H2_type"/>
</dbReference>
<evidence type="ECO:0000313" key="14">
    <source>
        <dbReference type="Proteomes" id="UP000228934"/>
    </source>
</evidence>
<evidence type="ECO:0000256" key="6">
    <source>
        <dbReference type="ARBA" id="ARBA00023015"/>
    </source>
</evidence>
<name>A0A2G9QG21_AQUCT</name>
<dbReference type="FunFam" id="3.30.160.60:FF:000642">
    <property type="entry name" value="Zinc finger with KRAB and SCAN domains 2"/>
    <property type="match status" value="1"/>
</dbReference>
<feature type="region of interest" description="Disordered" evidence="10">
    <location>
        <begin position="231"/>
        <end position="268"/>
    </location>
</feature>
<evidence type="ECO:0000256" key="3">
    <source>
        <dbReference type="ARBA" id="ARBA00022737"/>
    </source>
</evidence>
<proteinExistence type="inferred from homology"/>